<accession>A0AA39VHN3</accession>
<reference evidence="1" key="2">
    <citation type="submission" date="2023-06" db="EMBL/GenBank/DDBJ databases">
        <authorList>
            <person name="Swenson N.G."/>
            <person name="Wegrzyn J.L."/>
            <person name="Mcevoy S.L."/>
        </authorList>
    </citation>
    <scope>NUCLEOTIDE SEQUENCE</scope>
    <source>
        <strain evidence="1">NS2018</strain>
        <tissue evidence="1">Leaf</tissue>
    </source>
</reference>
<keyword evidence="2" id="KW-1185">Reference proteome</keyword>
<gene>
    <name evidence="1" type="ORF">LWI29_003665</name>
</gene>
<reference evidence="1" key="1">
    <citation type="journal article" date="2022" name="Plant J.">
        <title>Strategies of tolerance reflected in two North American maple genomes.</title>
        <authorList>
            <person name="McEvoy S.L."/>
            <person name="Sezen U.U."/>
            <person name="Trouern-Trend A."/>
            <person name="McMahon S.M."/>
            <person name="Schaberg P.G."/>
            <person name="Yang J."/>
            <person name="Wegrzyn J.L."/>
            <person name="Swenson N.G."/>
        </authorList>
    </citation>
    <scope>NUCLEOTIDE SEQUENCE</scope>
    <source>
        <strain evidence="1">NS2018</strain>
    </source>
</reference>
<dbReference type="AlphaFoldDB" id="A0AA39VHN3"/>
<proteinExistence type="predicted"/>
<protein>
    <submittedName>
        <fullName evidence="1">Uncharacterized protein</fullName>
    </submittedName>
</protein>
<evidence type="ECO:0000313" key="1">
    <source>
        <dbReference type="EMBL" id="KAK0580572.1"/>
    </source>
</evidence>
<dbReference type="EMBL" id="JAUESC010000384">
    <property type="protein sequence ID" value="KAK0580572.1"/>
    <property type="molecule type" value="Genomic_DNA"/>
</dbReference>
<evidence type="ECO:0000313" key="2">
    <source>
        <dbReference type="Proteomes" id="UP001168877"/>
    </source>
</evidence>
<dbReference type="Proteomes" id="UP001168877">
    <property type="component" value="Unassembled WGS sequence"/>
</dbReference>
<sequence>MRNRIEQNKTKPTRPLSLNTSAPLVFFSRLCSHRLYLLAASRHKLLPAKLLTVRWDPTIEPHIEEVKGLAFNRSLYL</sequence>
<comment type="caution">
    <text evidence="1">The sequence shown here is derived from an EMBL/GenBank/DDBJ whole genome shotgun (WGS) entry which is preliminary data.</text>
</comment>
<name>A0AA39VHN3_ACESA</name>
<organism evidence="1 2">
    <name type="scientific">Acer saccharum</name>
    <name type="common">Sugar maple</name>
    <dbReference type="NCBI Taxonomy" id="4024"/>
    <lineage>
        <taxon>Eukaryota</taxon>
        <taxon>Viridiplantae</taxon>
        <taxon>Streptophyta</taxon>
        <taxon>Embryophyta</taxon>
        <taxon>Tracheophyta</taxon>
        <taxon>Spermatophyta</taxon>
        <taxon>Magnoliopsida</taxon>
        <taxon>eudicotyledons</taxon>
        <taxon>Gunneridae</taxon>
        <taxon>Pentapetalae</taxon>
        <taxon>rosids</taxon>
        <taxon>malvids</taxon>
        <taxon>Sapindales</taxon>
        <taxon>Sapindaceae</taxon>
        <taxon>Hippocastanoideae</taxon>
        <taxon>Acereae</taxon>
        <taxon>Acer</taxon>
    </lineage>
</organism>